<dbReference type="Pfam" id="PF18962">
    <property type="entry name" value="Por_Secre_tail"/>
    <property type="match status" value="1"/>
</dbReference>
<evidence type="ECO:0000256" key="1">
    <source>
        <dbReference type="ARBA" id="ARBA00022729"/>
    </source>
</evidence>
<organism evidence="3 4">
    <name type="scientific">Aequorivita aurantiaca</name>
    <dbReference type="NCBI Taxonomy" id="3053356"/>
    <lineage>
        <taxon>Bacteria</taxon>
        <taxon>Pseudomonadati</taxon>
        <taxon>Bacteroidota</taxon>
        <taxon>Flavobacteriia</taxon>
        <taxon>Flavobacteriales</taxon>
        <taxon>Flavobacteriaceae</taxon>
        <taxon>Aequorivita</taxon>
    </lineage>
</organism>
<dbReference type="InterPro" id="IPR028994">
    <property type="entry name" value="Integrin_alpha_N"/>
</dbReference>
<dbReference type="SUPFAM" id="SSF69318">
    <property type="entry name" value="Integrin alpha N-terminal domain"/>
    <property type="match status" value="1"/>
</dbReference>
<dbReference type="Pfam" id="PF13517">
    <property type="entry name" value="FG-GAP_3"/>
    <property type="match status" value="4"/>
</dbReference>
<dbReference type="Proteomes" id="UP001244787">
    <property type="component" value="Unassembled WGS sequence"/>
</dbReference>
<dbReference type="RefSeq" id="WP_290253080.1">
    <property type="nucleotide sequence ID" value="NZ_JAUGQQ010000001.1"/>
</dbReference>
<keyword evidence="4" id="KW-1185">Reference proteome</keyword>
<dbReference type="Gene3D" id="2.130.10.130">
    <property type="entry name" value="Integrin alpha, N-terminal"/>
    <property type="match status" value="1"/>
</dbReference>
<reference evidence="3 4" key="1">
    <citation type="submission" date="2023-06" db="EMBL/GenBank/DDBJ databases">
        <authorList>
            <person name="Ye Y.-Q."/>
            <person name="Du Z.-J."/>
        </authorList>
    </citation>
    <scope>NUCLEOTIDE SEQUENCE [LARGE SCALE GENOMIC DNA]</scope>
    <source>
        <strain evidence="3 4">SDUM287046</strain>
    </source>
</reference>
<evidence type="ECO:0000313" key="3">
    <source>
        <dbReference type="EMBL" id="MDN3722998.1"/>
    </source>
</evidence>
<evidence type="ECO:0000313" key="4">
    <source>
        <dbReference type="Proteomes" id="UP001244787"/>
    </source>
</evidence>
<dbReference type="NCBIfam" id="TIGR04183">
    <property type="entry name" value="Por_Secre_tail"/>
    <property type="match status" value="1"/>
</dbReference>
<sequence length="437" mass="47531">MAQWTEKIVSSNARGPLQIVVGDIDNDGNMDVLNVNNYPAQNFVWYRNTDGLGNFGIGLEIGVIYEPRNIAVGDIDGDNDLDVLGTSPYSIPPNLVSYKNLDGLGDFGTGTLIATPNTNGERAILVRDIDGDGHNDLVVGSIDDDSLTWYKNLDGNGNFDTGNIIISGYVNGSGIDVGDIDGDGDLDIVAGTLNYNIMSWFENLDGEGTFGPPREIGSSGMAVLSVFLADIDGDGDLDVIGSAVGAGVFAWWENLDGLGNYGLEKIINNTLITTYIYPVDLDNDDDIDVLALAPGFLRWYENLDGLGNFGEANVIKDDLEFAITVTAADLDNDGDMDPITASQRDNTVYWFENQLLAIPNFGLQNIEIYPNPTQSLVYINSKTENIVSATIFDILGKKVLQLNGKIQQVDFSTLEKGMYFLRLKTDRGEFVQKIIKE</sequence>
<dbReference type="InterPro" id="IPR013517">
    <property type="entry name" value="FG-GAP"/>
</dbReference>
<dbReference type="InterPro" id="IPR026444">
    <property type="entry name" value="Secre_tail"/>
</dbReference>
<dbReference type="PANTHER" id="PTHR44103:SF1">
    <property type="entry name" value="PROPROTEIN CONVERTASE P"/>
    <property type="match status" value="1"/>
</dbReference>
<proteinExistence type="predicted"/>
<dbReference type="EMBL" id="JAUGQQ010000001">
    <property type="protein sequence ID" value="MDN3722998.1"/>
    <property type="molecule type" value="Genomic_DNA"/>
</dbReference>
<gene>
    <name evidence="3" type="ORF">QRD02_01270</name>
</gene>
<evidence type="ECO:0000259" key="2">
    <source>
        <dbReference type="Pfam" id="PF18962"/>
    </source>
</evidence>
<keyword evidence="1" id="KW-0732">Signal</keyword>
<comment type="caution">
    <text evidence="3">The sequence shown here is derived from an EMBL/GenBank/DDBJ whole genome shotgun (WGS) entry which is preliminary data.</text>
</comment>
<name>A0ABT8DE07_9FLAO</name>
<dbReference type="PANTHER" id="PTHR44103">
    <property type="entry name" value="PROPROTEIN CONVERTASE P"/>
    <property type="match status" value="1"/>
</dbReference>
<accession>A0ABT8DE07</accession>
<feature type="domain" description="Secretion system C-terminal sorting" evidence="2">
    <location>
        <begin position="368"/>
        <end position="435"/>
    </location>
</feature>
<protein>
    <submittedName>
        <fullName evidence="3">T9SS type A sorting domain-containing protein</fullName>
    </submittedName>
</protein>